<dbReference type="OrthoDB" id="84887at2157"/>
<dbReference type="Gene3D" id="3.40.50.11570">
    <property type="entry name" value="Protein of unknown function DUF257"/>
    <property type="match status" value="1"/>
</dbReference>
<keyword evidence="2" id="KW-1185">Reference proteome</keyword>
<dbReference type="KEGG" id="tnu:BD01_1679"/>
<dbReference type="HOGENOM" id="CLU_1340770_0_0_2"/>
<dbReference type="Pfam" id="PF03192">
    <property type="entry name" value="DUF257"/>
    <property type="match status" value="1"/>
</dbReference>
<name>W8NVU2_9EURY</name>
<dbReference type="GeneID" id="82171070"/>
<sequence>MAIKNLEKDVLSFMTPGDVVLIEYQSREPIENLAWGELLPAINAGGVVVVDFFGMGEILLRKFMRRGDVDYSGVLELLKDLRVVRVGPGTVTYGEILEDVVPSYDPHTFLRSYHSIMSKISRLPQKPKYMVTFGLGHYIHFNPENAIKSILTAVSTIPAEDLVIINFVNADVIKRAHLAILEELSTAIVEVSGGEFKVYKDGGIGD</sequence>
<dbReference type="AlphaFoldDB" id="W8NVU2"/>
<dbReference type="STRING" id="195522.BD01_1679"/>
<dbReference type="EMBL" id="CP007264">
    <property type="protein sequence ID" value="AHL23282.1"/>
    <property type="molecule type" value="Genomic_DNA"/>
</dbReference>
<evidence type="ECO:0000313" key="2">
    <source>
        <dbReference type="Proteomes" id="UP000019434"/>
    </source>
</evidence>
<protein>
    <submittedName>
        <fullName evidence="1">Uncharacterized protein</fullName>
    </submittedName>
</protein>
<reference evidence="1 2" key="1">
    <citation type="submission" date="2014-02" db="EMBL/GenBank/DDBJ databases">
        <title>Genome Sequence of an Hyperthermophilic Archaeon, Thermococcus nautili 30-1, producing viral vesicles.</title>
        <authorList>
            <person name="Oberto J."/>
            <person name="Gaudin M."/>
            <person name="Cossu M."/>
            <person name="Gorlas A."/>
            <person name="Slesarev A."/>
            <person name="Marguet E."/>
            <person name="Forterre P."/>
        </authorList>
    </citation>
    <scope>NUCLEOTIDE SEQUENCE [LARGE SCALE GENOMIC DNA]</scope>
    <source>
        <strain evidence="1 2">30-1</strain>
    </source>
</reference>
<dbReference type="RefSeq" id="WP_042691802.1">
    <property type="nucleotide sequence ID" value="NZ_CP007264.1"/>
</dbReference>
<gene>
    <name evidence="1" type="ORF">BD01_1679</name>
</gene>
<accession>W8NVU2</accession>
<proteinExistence type="predicted"/>
<dbReference type="eggNOG" id="arCOG03793">
    <property type="taxonomic scope" value="Archaea"/>
</dbReference>
<evidence type="ECO:0000313" key="1">
    <source>
        <dbReference type="EMBL" id="AHL23282.1"/>
    </source>
</evidence>
<dbReference type="InterPro" id="IPR005489">
    <property type="entry name" value="DUF257"/>
</dbReference>
<organism evidence="1 2">
    <name type="scientific">Thermococcus nautili</name>
    <dbReference type="NCBI Taxonomy" id="195522"/>
    <lineage>
        <taxon>Archaea</taxon>
        <taxon>Methanobacteriati</taxon>
        <taxon>Methanobacteriota</taxon>
        <taxon>Thermococci</taxon>
        <taxon>Thermococcales</taxon>
        <taxon>Thermococcaceae</taxon>
        <taxon>Thermococcus</taxon>
    </lineage>
</organism>
<dbReference type="Proteomes" id="UP000019434">
    <property type="component" value="Chromosome"/>
</dbReference>